<comment type="caution">
    <text evidence="2">The sequence shown here is derived from an EMBL/GenBank/DDBJ whole genome shotgun (WGS) entry which is preliminary data.</text>
</comment>
<name>A0A9D9GYZ9_9BACT</name>
<evidence type="ECO:0000313" key="3">
    <source>
        <dbReference type="Proteomes" id="UP000823632"/>
    </source>
</evidence>
<reference evidence="2" key="2">
    <citation type="journal article" date="2021" name="PeerJ">
        <title>Extensive microbial diversity within the chicken gut microbiome revealed by metagenomics and culture.</title>
        <authorList>
            <person name="Gilroy R."/>
            <person name="Ravi A."/>
            <person name="Getino M."/>
            <person name="Pursley I."/>
            <person name="Horton D.L."/>
            <person name="Alikhan N.F."/>
            <person name="Baker D."/>
            <person name="Gharbi K."/>
            <person name="Hall N."/>
            <person name="Watson M."/>
            <person name="Adriaenssens E.M."/>
            <person name="Foster-Nyarko E."/>
            <person name="Jarju S."/>
            <person name="Secka A."/>
            <person name="Antonio M."/>
            <person name="Oren A."/>
            <person name="Chaudhuri R.R."/>
            <person name="La Ragione R."/>
            <person name="Hildebrand F."/>
            <person name="Pallen M.J."/>
        </authorList>
    </citation>
    <scope>NUCLEOTIDE SEQUENCE</scope>
    <source>
        <strain evidence="2">10192</strain>
    </source>
</reference>
<sequence>PRKAIQPRTIQSKTEHTPSDKNATLPRPVREKKKFDNVKDWEIDKLADALIKGNGSRAETEKQIKKRNIPDKETMNFVAQYMGEINSIVLEKLHISEDMRDYFENYDDLTKSQREKFESYMKNPYINELRSKVMTSTIKLFFDLYGADGNNEEFQELLEYAHNIKPERIARQKEHDRLQEIYEKELGIFETTEPESETTSPVAASIEQDDEMNDPNSKLSHYQKLFEEIKKDYGVQSYDFTSKTGDHITIVSKLDEALKEKLQSDMKILPNAFTHNYINYVLRNPQVTNSYILALLLDEKNIEVENDDRLMSLDDAAKITVSMYQDYTDKYPLETRAAQQAVSDGFITFSREDITPDLFRLGLFEFPELYLSMSPECKKSVETQIKYIEEQYKNYKRPLSDAEINKATITIMELLRKYNPEQTIIKEPTPFIGFDSVFYSIRLLLHNKDMIREKETLKTDIRNYVKEYGGSIRFLLDKKMPEVLKMAKLEQFLCSYAYDRPGELLTYAALNKDGMSYLREHNAKMYDFLKKEILMKIPMLTQFENKKK</sequence>
<organism evidence="2 3">
    <name type="scientific">Candidatus Scatousia excrementipullorum</name>
    <dbReference type="NCBI Taxonomy" id="2840936"/>
    <lineage>
        <taxon>Bacteria</taxon>
        <taxon>Candidatus Scatousia</taxon>
    </lineage>
</organism>
<dbReference type="EMBL" id="JADIND010000026">
    <property type="protein sequence ID" value="MBO8429979.1"/>
    <property type="molecule type" value="Genomic_DNA"/>
</dbReference>
<feature type="non-terminal residue" evidence="2">
    <location>
        <position position="1"/>
    </location>
</feature>
<gene>
    <name evidence="2" type="ORF">IAC76_01195</name>
</gene>
<dbReference type="Proteomes" id="UP000823632">
    <property type="component" value="Unassembled WGS sequence"/>
</dbReference>
<proteinExistence type="predicted"/>
<dbReference type="AlphaFoldDB" id="A0A9D9GYZ9"/>
<accession>A0A9D9GYZ9</accession>
<protein>
    <submittedName>
        <fullName evidence="2">Uncharacterized protein</fullName>
    </submittedName>
</protein>
<feature type="region of interest" description="Disordered" evidence="1">
    <location>
        <begin position="1"/>
        <end position="32"/>
    </location>
</feature>
<evidence type="ECO:0000256" key="1">
    <source>
        <dbReference type="SAM" id="MobiDB-lite"/>
    </source>
</evidence>
<reference evidence="2" key="1">
    <citation type="submission" date="2020-10" db="EMBL/GenBank/DDBJ databases">
        <authorList>
            <person name="Gilroy R."/>
        </authorList>
    </citation>
    <scope>NUCLEOTIDE SEQUENCE</scope>
    <source>
        <strain evidence="2">10192</strain>
    </source>
</reference>
<evidence type="ECO:0000313" key="2">
    <source>
        <dbReference type="EMBL" id="MBO8429979.1"/>
    </source>
</evidence>